<evidence type="ECO:0000313" key="2">
    <source>
        <dbReference type="Proteomes" id="UP000054662"/>
    </source>
</evidence>
<dbReference type="Proteomes" id="UP000054662">
    <property type="component" value="Unassembled WGS sequence"/>
</dbReference>
<sequence length="249" mass="28532">MLTYTSHGRLASLSSFQPKEPVLYTAIKSRLGLNNAIEYSEKKLVILNLCNEAWKQLTLNSDIQRDAQKLYEDVDNLILCKRNSAQFFEIITLGKKIDEPKLNKLINILESWDYPVANLVSGLLLEGRIRSVVKERDHPNVYWEKRIHDAITFYNKAATDKTLKPTVDFILWEIKTTSPIPSVQIRLSQYDLTPPATYIPTYNSFNAARSDVSFALPTLRSTLFFKPESISEQHIAEEINLTSQHVRSS</sequence>
<reference evidence="1 2" key="1">
    <citation type="submission" date="2015-11" db="EMBL/GenBank/DDBJ databases">
        <title>Genomic analysis of 38 Legionella species identifies large and diverse effector repertoires.</title>
        <authorList>
            <person name="Burstein D."/>
            <person name="Amaro F."/>
            <person name="Zusman T."/>
            <person name="Lifshitz Z."/>
            <person name="Cohen O."/>
            <person name="Gilbert J.A."/>
            <person name="Pupko T."/>
            <person name="Shuman H.A."/>
            <person name="Segal G."/>
        </authorList>
    </citation>
    <scope>NUCLEOTIDE SEQUENCE [LARGE SCALE GENOMIC DNA]</scope>
    <source>
        <strain evidence="1 2">ATCC 49508</strain>
    </source>
</reference>
<dbReference type="OrthoDB" id="5656956at2"/>
<accession>A0A0W1A6B0</accession>
<comment type="caution">
    <text evidence="1">The sequence shown here is derived from an EMBL/GenBank/DDBJ whole genome shotgun (WGS) entry which is preliminary data.</text>
</comment>
<dbReference type="EMBL" id="LNZC01000027">
    <property type="protein sequence ID" value="KTD76838.1"/>
    <property type="molecule type" value="Genomic_DNA"/>
</dbReference>
<protein>
    <submittedName>
        <fullName evidence="1">Uncharacterized protein</fullName>
    </submittedName>
</protein>
<organism evidence="1 2">
    <name type="scientific">Legionella worsleiensis</name>
    <dbReference type="NCBI Taxonomy" id="45076"/>
    <lineage>
        <taxon>Bacteria</taxon>
        <taxon>Pseudomonadati</taxon>
        <taxon>Pseudomonadota</taxon>
        <taxon>Gammaproteobacteria</taxon>
        <taxon>Legionellales</taxon>
        <taxon>Legionellaceae</taxon>
        <taxon>Legionella</taxon>
    </lineage>
</organism>
<proteinExistence type="predicted"/>
<evidence type="ECO:0000313" key="1">
    <source>
        <dbReference type="EMBL" id="KTD76838.1"/>
    </source>
</evidence>
<dbReference type="RefSeq" id="WP_058493829.1">
    <property type="nucleotide sequence ID" value="NZ_CBCRUR010000010.1"/>
</dbReference>
<gene>
    <name evidence="1" type="ORF">Lwor_2063</name>
</gene>
<keyword evidence="2" id="KW-1185">Reference proteome</keyword>
<dbReference type="AlphaFoldDB" id="A0A0W1A6B0"/>
<name>A0A0W1A6B0_9GAMM</name>
<dbReference type="PATRIC" id="fig|45076.6.peg.2258"/>